<reference evidence="1 2" key="1">
    <citation type="journal article" date="2016" name="Biochim. Biophys. Acta">
        <title>Characterization of red-shifted phycobilisomes isolated from the chlorophyll f-containing cyanobacterium Halomicronema hongdechloris.</title>
        <authorList>
            <person name="Li Y."/>
            <person name="Lin Y."/>
            <person name="Garvey C.J."/>
            <person name="Birch D."/>
            <person name="Corkery R.W."/>
            <person name="Loughlin P.C."/>
            <person name="Scheer H."/>
            <person name="Willows R.D."/>
            <person name="Chen M."/>
        </authorList>
    </citation>
    <scope>NUCLEOTIDE SEQUENCE [LARGE SCALE GENOMIC DNA]</scope>
    <source>
        <strain evidence="1 2">C2206</strain>
    </source>
</reference>
<dbReference type="InterPro" id="IPR021799">
    <property type="entry name" value="PIN-like_prokaryotic"/>
</dbReference>
<sequence length="141" mass="15994">MPISRVVINASPLIVLFRSQQAELLPQLFEEIVIPQGVWEEVLARQPEDIAAQQLRTVPWLRRIDRVENSTKIAAWDLGKGESEVLSWVASHPGYAAIVDDSTCLDWLDLDESANPLATDFLRPLSHARRESQSEQRLVRL</sequence>
<evidence type="ECO:0000313" key="1">
    <source>
        <dbReference type="EMBL" id="ASC73090.1"/>
    </source>
</evidence>
<evidence type="ECO:0008006" key="3">
    <source>
        <dbReference type="Google" id="ProtNLM"/>
    </source>
</evidence>
<dbReference type="KEGG" id="hhg:XM38_040520"/>
<dbReference type="AlphaFoldDB" id="A0A1Z3HS02"/>
<dbReference type="Proteomes" id="UP000191901">
    <property type="component" value="Chromosome"/>
</dbReference>
<gene>
    <name evidence="1" type="ORF">XM38_040520</name>
</gene>
<dbReference type="EMBL" id="CP021983">
    <property type="protein sequence ID" value="ASC73090.1"/>
    <property type="molecule type" value="Genomic_DNA"/>
</dbReference>
<organism evidence="1 2">
    <name type="scientific">Halomicronema hongdechloris C2206</name>
    <dbReference type="NCBI Taxonomy" id="1641165"/>
    <lineage>
        <taxon>Bacteria</taxon>
        <taxon>Bacillati</taxon>
        <taxon>Cyanobacteriota</taxon>
        <taxon>Cyanophyceae</taxon>
        <taxon>Nodosilineales</taxon>
        <taxon>Nodosilineaceae</taxon>
        <taxon>Halomicronema</taxon>
    </lineage>
</organism>
<evidence type="ECO:0000313" key="2">
    <source>
        <dbReference type="Proteomes" id="UP000191901"/>
    </source>
</evidence>
<keyword evidence="2" id="KW-1185">Reference proteome</keyword>
<proteinExistence type="predicted"/>
<name>A0A1Z3HS02_9CYAN</name>
<protein>
    <recommendedName>
        <fullName evidence="3">PIN domain-containing protein</fullName>
    </recommendedName>
</protein>
<accession>A0A1Z3HS02</accession>
<dbReference type="Pfam" id="PF11848">
    <property type="entry name" value="DUF3368"/>
    <property type="match status" value="1"/>
</dbReference>